<protein>
    <recommendedName>
        <fullName evidence="7">Endolytic murein transglycosylase</fullName>
        <ecNumber evidence="7">4.2.2.29</ecNumber>
    </recommendedName>
    <alternativeName>
        <fullName evidence="7">Peptidoglycan lytic transglycosylase</fullName>
    </alternativeName>
    <alternativeName>
        <fullName evidence="7">Peptidoglycan polymerization terminase</fullName>
    </alternativeName>
</protein>
<dbReference type="Gene3D" id="3.30.160.60">
    <property type="entry name" value="Classic Zinc Finger"/>
    <property type="match status" value="1"/>
</dbReference>
<keyword evidence="1 7" id="KW-1003">Cell membrane</keyword>
<accession>A0A9D1IKA4</accession>
<sequence length="335" mass="37231">MLLIVSAVVVCVILAATAGVFYSFRTAVAEKGGMLYVRPGMTADAFADTLAVRFGEKLSDHVMLLSKIKDLDLSRRVGAYQIEKGATSIEVWRKVSTGAQTPVKFTFNNMRTVEEFAEAASQELAMTKEDLLPLLCDSAKCAERGFTPQTIPAMLIPDTYEVYWSVSPSGLLDKLQQSYEQFWNAARLGKARQIGLSPVEVATLASIVDSETANNAEKGTIARLYLNRMEQGIKLQSDPTVKFAVGDNGLRRILNKHLAVDSPYNTYMHEGLPPGPIRFPEKRTLEAVLDAPENNYLYMCAKEDFSGSHRFTASYSEHLANARRYQQELNKRGIR</sequence>
<feature type="site" description="Important for catalytic activity" evidence="7">
    <location>
        <position position="211"/>
    </location>
</feature>
<dbReference type="CDD" id="cd08010">
    <property type="entry name" value="MltG_like"/>
    <property type="match status" value="1"/>
</dbReference>
<name>A0A9D1IKA4_9BACT</name>
<keyword evidence="5 7" id="KW-0456">Lyase</keyword>
<organism evidence="8 9">
    <name type="scientific">Candidatus Limisoma intestinavium</name>
    <dbReference type="NCBI Taxonomy" id="2840856"/>
    <lineage>
        <taxon>Bacteria</taxon>
        <taxon>Pseudomonadati</taxon>
        <taxon>Bacteroidota</taxon>
        <taxon>Bacteroidia</taxon>
        <taxon>Bacteroidales</taxon>
        <taxon>Candidatus Limisoma</taxon>
    </lineage>
</organism>
<dbReference type="GO" id="GO:0071555">
    <property type="term" value="P:cell wall organization"/>
    <property type="evidence" value="ECO:0007669"/>
    <property type="project" value="UniProtKB-KW"/>
</dbReference>
<evidence type="ECO:0000313" key="9">
    <source>
        <dbReference type="Proteomes" id="UP000824076"/>
    </source>
</evidence>
<keyword evidence="3 7" id="KW-1133">Transmembrane helix</keyword>
<gene>
    <name evidence="7 8" type="primary">mltG</name>
    <name evidence="8" type="ORF">IAD18_04125</name>
</gene>
<evidence type="ECO:0000313" key="8">
    <source>
        <dbReference type="EMBL" id="HIU38837.1"/>
    </source>
</evidence>
<comment type="similarity">
    <text evidence="7">Belongs to the transglycosylase MltG family.</text>
</comment>
<dbReference type="NCBIfam" id="TIGR00247">
    <property type="entry name" value="endolytic transglycosylase MltG"/>
    <property type="match status" value="1"/>
</dbReference>
<comment type="function">
    <text evidence="7">Functions as a peptidoglycan terminase that cleaves nascent peptidoglycan strands endolytically to terminate their elongation.</text>
</comment>
<keyword evidence="4 7" id="KW-0472">Membrane</keyword>
<evidence type="ECO:0000256" key="5">
    <source>
        <dbReference type="ARBA" id="ARBA00023239"/>
    </source>
</evidence>
<keyword evidence="2 7" id="KW-0812">Transmembrane</keyword>
<dbReference type="GO" id="GO:0005886">
    <property type="term" value="C:plasma membrane"/>
    <property type="evidence" value="ECO:0007669"/>
    <property type="project" value="UniProtKB-UniRule"/>
</dbReference>
<evidence type="ECO:0000256" key="4">
    <source>
        <dbReference type="ARBA" id="ARBA00023136"/>
    </source>
</evidence>
<evidence type="ECO:0000256" key="6">
    <source>
        <dbReference type="ARBA" id="ARBA00023316"/>
    </source>
</evidence>
<keyword evidence="6 7" id="KW-0961">Cell wall biogenesis/degradation</keyword>
<dbReference type="Proteomes" id="UP000824076">
    <property type="component" value="Unassembled WGS sequence"/>
</dbReference>
<dbReference type="GO" id="GO:0009252">
    <property type="term" value="P:peptidoglycan biosynthetic process"/>
    <property type="evidence" value="ECO:0007669"/>
    <property type="project" value="UniProtKB-UniRule"/>
</dbReference>
<dbReference type="EC" id="4.2.2.29" evidence="7"/>
<dbReference type="EMBL" id="DVMS01000119">
    <property type="protein sequence ID" value="HIU38837.1"/>
    <property type="molecule type" value="Genomic_DNA"/>
</dbReference>
<evidence type="ECO:0000256" key="2">
    <source>
        <dbReference type="ARBA" id="ARBA00022692"/>
    </source>
</evidence>
<dbReference type="PANTHER" id="PTHR30518:SF2">
    <property type="entry name" value="ENDOLYTIC MUREIN TRANSGLYCOSYLASE"/>
    <property type="match status" value="1"/>
</dbReference>
<dbReference type="Pfam" id="PF02618">
    <property type="entry name" value="YceG"/>
    <property type="match status" value="1"/>
</dbReference>
<dbReference type="AlphaFoldDB" id="A0A9D1IKA4"/>
<dbReference type="HAMAP" id="MF_02065">
    <property type="entry name" value="MltG"/>
    <property type="match status" value="1"/>
</dbReference>
<comment type="caution">
    <text evidence="8">The sequence shown here is derived from an EMBL/GenBank/DDBJ whole genome shotgun (WGS) entry which is preliminary data.</text>
</comment>
<proteinExistence type="inferred from homology"/>
<dbReference type="PANTHER" id="PTHR30518">
    <property type="entry name" value="ENDOLYTIC MUREIN TRANSGLYCOSYLASE"/>
    <property type="match status" value="1"/>
</dbReference>
<evidence type="ECO:0000256" key="3">
    <source>
        <dbReference type="ARBA" id="ARBA00022989"/>
    </source>
</evidence>
<evidence type="ECO:0000256" key="7">
    <source>
        <dbReference type="HAMAP-Rule" id="MF_02065"/>
    </source>
</evidence>
<reference evidence="8" key="1">
    <citation type="submission" date="2020-10" db="EMBL/GenBank/DDBJ databases">
        <authorList>
            <person name="Gilroy R."/>
        </authorList>
    </citation>
    <scope>NUCLEOTIDE SEQUENCE</scope>
    <source>
        <strain evidence="8">17073</strain>
    </source>
</reference>
<evidence type="ECO:0000256" key="1">
    <source>
        <dbReference type="ARBA" id="ARBA00022475"/>
    </source>
</evidence>
<dbReference type="GO" id="GO:0008932">
    <property type="term" value="F:lytic endotransglycosylase activity"/>
    <property type="evidence" value="ECO:0007669"/>
    <property type="project" value="UniProtKB-UniRule"/>
</dbReference>
<reference evidence="8" key="2">
    <citation type="journal article" date="2021" name="PeerJ">
        <title>Extensive microbial diversity within the chicken gut microbiome revealed by metagenomics and culture.</title>
        <authorList>
            <person name="Gilroy R."/>
            <person name="Ravi A."/>
            <person name="Getino M."/>
            <person name="Pursley I."/>
            <person name="Horton D.L."/>
            <person name="Alikhan N.F."/>
            <person name="Baker D."/>
            <person name="Gharbi K."/>
            <person name="Hall N."/>
            <person name="Watson M."/>
            <person name="Adriaenssens E.M."/>
            <person name="Foster-Nyarko E."/>
            <person name="Jarju S."/>
            <person name="Secka A."/>
            <person name="Antonio M."/>
            <person name="Oren A."/>
            <person name="Chaudhuri R.R."/>
            <person name="La Ragione R."/>
            <person name="Hildebrand F."/>
            <person name="Pallen M.J."/>
        </authorList>
    </citation>
    <scope>NUCLEOTIDE SEQUENCE</scope>
    <source>
        <strain evidence="8">17073</strain>
    </source>
</reference>
<dbReference type="InterPro" id="IPR003770">
    <property type="entry name" value="MLTG-like"/>
</dbReference>
<comment type="catalytic activity">
    <reaction evidence="7">
        <text>a peptidoglycan chain = a peptidoglycan chain with N-acetyl-1,6-anhydromuramyl-[peptide] at the reducing end + a peptidoglycan chain with N-acetylglucosamine at the non-reducing end.</text>
        <dbReference type="EC" id="4.2.2.29"/>
    </reaction>
</comment>